<name>A0A644YZ99_9ZZZZ</name>
<feature type="region of interest" description="Disordered" evidence="1">
    <location>
        <begin position="1"/>
        <end position="93"/>
    </location>
</feature>
<dbReference type="EMBL" id="VSSQ01006028">
    <property type="protein sequence ID" value="MPM31284.1"/>
    <property type="molecule type" value="Genomic_DNA"/>
</dbReference>
<proteinExistence type="predicted"/>
<protein>
    <submittedName>
        <fullName evidence="2">Uncharacterized protein</fullName>
    </submittedName>
</protein>
<comment type="caution">
    <text evidence="2">The sequence shown here is derived from an EMBL/GenBank/DDBJ whole genome shotgun (WGS) entry which is preliminary data.</text>
</comment>
<accession>A0A644YZ99</accession>
<gene>
    <name evidence="2" type="ORF">SDC9_77839</name>
</gene>
<evidence type="ECO:0000313" key="2">
    <source>
        <dbReference type="EMBL" id="MPM31284.1"/>
    </source>
</evidence>
<sequence length="93" mass="9073">MAPSSPCDVDSVGGPLQQVPADHPAGTTRSPAHRPAVPCPGTRPPGHSGTPVSGGSWGSAPPPSVESAGSHVGDGDARQRIAGRQGPGGPVDQ</sequence>
<organism evidence="2">
    <name type="scientific">bioreactor metagenome</name>
    <dbReference type="NCBI Taxonomy" id="1076179"/>
    <lineage>
        <taxon>unclassified sequences</taxon>
        <taxon>metagenomes</taxon>
        <taxon>ecological metagenomes</taxon>
    </lineage>
</organism>
<dbReference type="AlphaFoldDB" id="A0A644YZ99"/>
<reference evidence="2" key="1">
    <citation type="submission" date="2019-08" db="EMBL/GenBank/DDBJ databases">
        <authorList>
            <person name="Kucharzyk K."/>
            <person name="Murdoch R.W."/>
            <person name="Higgins S."/>
            <person name="Loffler F."/>
        </authorList>
    </citation>
    <scope>NUCLEOTIDE SEQUENCE</scope>
</reference>
<evidence type="ECO:0000256" key="1">
    <source>
        <dbReference type="SAM" id="MobiDB-lite"/>
    </source>
</evidence>